<dbReference type="AlphaFoldDB" id="A0A371I2H7"/>
<evidence type="ECO:0000313" key="1">
    <source>
        <dbReference type="EMBL" id="RDY09251.1"/>
    </source>
</evidence>
<feature type="non-terminal residue" evidence="1">
    <location>
        <position position="114"/>
    </location>
</feature>
<proteinExistence type="predicted"/>
<sequence length="114" mass="13521">MTRNSISALDRLLDFLLETYNIQKRIFYPQLILHIELSSHPILWFCSIGTPEVLHPNFPISLRRLSTYFLWEIKIPYLEYATSIPRKYFNFPNFFISNFVANFSFKVSFSISSS</sequence>
<keyword evidence="2" id="KW-1185">Reference proteome</keyword>
<name>A0A371I2H7_MUCPR</name>
<accession>A0A371I2H7</accession>
<protein>
    <submittedName>
        <fullName evidence="1">Uncharacterized protein</fullName>
    </submittedName>
</protein>
<gene>
    <name evidence="1" type="ORF">CR513_06409</name>
</gene>
<reference evidence="1" key="1">
    <citation type="submission" date="2018-05" db="EMBL/GenBank/DDBJ databases">
        <title>Draft genome of Mucuna pruriens seed.</title>
        <authorList>
            <person name="Nnadi N.E."/>
            <person name="Vos R."/>
            <person name="Hasami M.H."/>
            <person name="Devisetty U.K."/>
            <person name="Aguiy J.C."/>
        </authorList>
    </citation>
    <scope>NUCLEOTIDE SEQUENCE [LARGE SCALE GENOMIC DNA]</scope>
    <source>
        <strain evidence="1">JCA_2017</strain>
    </source>
</reference>
<comment type="caution">
    <text evidence="1">The sequence shown here is derived from an EMBL/GenBank/DDBJ whole genome shotgun (WGS) entry which is preliminary data.</text>
</comment>
<dbReference type="EMBL" id="QJKJ01001091">
    <property type="protein sequence ID" value="RDY09251.1"/>
    <property type="molecule type" value="Genomic_DNA"/>
</dbReference>
<evidence type="ECO:0000313" key="2">
    <source>
        <dbReference type="Proteomes" id="UP000257109"/>
    </source>
</evidence>
<organism evidence="1 2">
    <name type="scientific">Mucuna pruriens</name>
    <name type="common">Velvet bean</name>
    <name type="synonym">Dolichos pruriens</name>
    <dbReference type="NCBI Taxonomy" id="157652"/>
    <lineage>
        <taxon>Eukaryota</taxon>
        <taxon>Viridiplantae</taxon>
        <taxon>Streptophyta</taxon>
        <taxon>Embryophyta</taxon>
        <taxon>Tracheophyta</taxon>
        <taxon>Spermatophyta</taxon>
        <taxon>Magnoliopsida</taxon>
        <taxon>eudicotyledons</taxon>
        <taxon>Gunneridae</taxon>
        <taxon>Pentapetalae</taxon>
        <taxon>rosids</taxon>
        <taxon>fabids</taxon>
        <taxon>Fabales</taxon>
        <taxon>Fabaceae</taxon>
        <taxon>Papilionoideae</taxon>
        <taxon>50 kb inversion clade</taxon>
        <taxon>NPAAA clade</taxon>
        <taxon>indigoferoid/millettioid clade</taxon>
        <taxon>Phaseoleae</taxon>
        <taxon>Mucuna</taxon>
    </lineage>
</organism>
<dbReference type="Proteomes" id="UP000257109">
    <property type="component" value="Unassembled WGS sequence"/>
</dbReference>